<evidence type="ECO:0000313" key="1">
    <source>
        <dbReference type="EMBL" id="ABW20087.1"/>
    </source>
</evidence>
<dbReference type="EMBL" id="CP000853">
    <property type="protein sequence ID" value="ABW20087.1"/>
    <property type="molecule type" value="Genomic_DNA"/>
</dbReference>
<organism evidence="1 2">
    <name type="scientific">Alkaliphilus oremlandii (strain OhILAs)</name>
    <name type="common">Clostridium oremlandii (strain OhILAs)</name>
    <dbReference type="NCBI Taxonomy" id="350688"/>
    <lineage>
        <taxon>Bacteria</taxon>
        <taxon>Bacillati</taxon>
        <taxon>Bacillota</taxon>
        <taxon>Clostridia</taxon>
        <taxon>Peptostreptococcales</taxon>
        <taxon>Natronincolaceae</taxon>
        <taxon>Alkaliphilus</taxon>
    </lineage>
</organism>
<dbReference type="AlphaFoldDB" id="A8MJV5"/>
<protein>
    <recommendedName>
        <fullName evidence="3">TATA-box binding</fullName>
    </recommendedName>
</protein>
<dbReference type="RefSeq" id="WP_012160394.1">
    <property type="nucleotide sequence ID" value="NC_009922.1"/>
</dbReference>
<dbReference type="Gene3D" id="3.30.360.40">
    <property type="entry name" value="YwmB-like"/>
    <property type="match status" value="1"/>
</dbReference>
<evidence type="ECO:0000313" key="2">
    <source>
        <dbReference type="Proteomes" id="UP000000269"/>
    </source>
</evidence>
<proteinExistence type="predicted"/>
<dbReference type="InterPro" id="IPR014794">
    <property type="entry name" value="DUF1779"/>
</dbReference>
<dbReference type="Proteomes" id="UP000000269">
    <property type="component" value="Chromosome"/>
</dbReference>
<dbReference type="Pfam" id="PF08680">
    <property type="entry name" value="DUF1779"/>
    <property type="match status" value="1"/>
</dbReference>
<dbReference type="HOGENOM" id="CLU_087832_0_0_9"/>
<name>A8MJV5_ALKOO</name>
<dbReference type="InterPro" id="IPR036209">
    <property type="entry name" value="YwmB-like_sf"/>
</dbReference>
<sequence length="276" mass="32151">MRKYFVFGLIFILLAGALYNTYAQPMKNINRNSVEMEELLLQTMEVGDFKMEEFNINKSIYIPDVFLTIEELDARKIEIMDTLNIQGEIVYFNMDEISHMEDPRDLSAESLLEQRVEEEGYREIILFAPNESGNVTVIKLLSTNFMGEYETHFLVDIVDNKGYKEIVDISKKIEEIFGDYKAQWQTTINLTGAVVGKLTKAEEEQRQDRIFNFLQAKKIEVLKDELFSSVTAYSPLISSYIEYGDNKVNVQLAMRYSEYEDKTYIWIANPLITTTY</sequence>
<dbReference type="OrthoDB" id="1708334at2"/>
<dbReference type="STRING" id="350688.Clos_2556"/>
<evidence type="ECO:0008006" key="3">
    <source>
        <dbReference type="Google" id="ProtNLM"/>
    </source>
</evidence>
<dbReference type="KEGG" id="aoe:Clos_2556"/>
<dbReference type="SUPFAM" id="SSF143842">
    <property type="entry name" value="YwmB-like"/>
    <property type="match status" value="1"/>
</dbReference>
<reference evidence="2" key="1">
    <citation type="submission" date="2007-10" db="EMBL/GenBank/DDBJ databases">
        <title>Complete genome of Alkaliphilus oremlandii OhILAs.</title>
        <authorList>
            <person name="Copeland A."/>
            <person name="Lucas S."/>
            <person name="Lapidus A."/>
            <person name="Barry K."/>
            <person name="Detter J.C."/>
            <person name="Glavina del Rio T."/>
            <person name="Hammon N."/>
            <person name="Israni S."/>
            <person name="Dalin E."/>
            <person name="Tice H."/>
            <person name="Pitluck S."/>
            <person name="Chain P."/>
            <person name="Malfatti S."/>
            <person name="Shin M."/>
            <person name="Vergez L."/>
            <person name="Schmutz J."/>
            <person name="Larimer F."/>
            <person name="Land M."/>
            <person name="Hauser L."/>
            <person name="Kyrpides N."/>
            <person name="Mikhailova N."/>
            <person name="Stolz J.F."/>
            <person name="Dawson A."/>
            <person name="Fisher E."/>
            <person name="Crable B."/>
            <person name="Perera E."/>
            <person name="Lisak J."/>
            <person name="Ranganathan M."/>
            <person name="Basu P."/>
            <person name="Richardson P."/>
        </authorList>
    </citation>
    <scope>NUCLEOTIDE SEQUENCE [LARGE SCALE GENOMIC DNA]</scope>
    <source>
        <strain evidence="2">OhILAs</strain>
    </source>
</reference>
<gene>
    <name evidence="1" type="ordered locus">Clos_2556</name>
</gene>
<accession>A8MJV5</accession>
<dbReference type="eggNOG" id="ENOG5030CFT">
    <property type="taxonomic scope" value="Bacteria"/>
</dbReference>
<keyword evidence="2" id="KW-1185">Reference proteome</keyword>